<feature type="domain" description="ABC transporter" evidence="10">
    <location>
        <begin position="543"/>
        <end position="779"/>
    </location>
</feature>
<comment type="subcellular location">
    <subcellularLocation>
        <location evidence="1">Cell membrane</location>
        <topology evidence="1">Multi-pass membrane protein</topology>
    </subcellularLocation>
</comment>
<feature type="compositionally biased region" description="Basic and acidic residues" evidence="8">
    <location>
        <begin position="479"/>
        <end position="515"/>
    </location>
</feature>
<dbReference type="SMART" id="SM00382">
    <property type="entry name" value="AAA"/>
    <property type="match status" value="1"/>
</dbReference>
<dbReference type="InterPro" id="IPR005074">
    <property type="entry name" value="Peptidase_C39"/>
</dbReference>
<keyword evidence="4" id="KW-0378">Hydrolase</keyword>
<dbReference type="InterPro" id="IPR039421">
    <property type="entry name" value="Type_1_exporter"/>
</dbReference>
<keyword evidence="5" id="KW-0067">ATP-binding</keyword>
<feature type="transmembrane region" description="Helical" evidence="9">
    <location>
        <begin position="305"/>
        <end position="322"/>
    </location>
</feature>
<evidence type="ECO:0000313" key="14">
    <source>
        <dbReference type="Proteomes" id="UP000246099"/>
    </source>
</evidence>
<dbReference type="Pfam" id="PF00005">
    <property type="entry name" value="ABC_tran"/>
    <property type="match status" value="1"/>
</dbReference>
<evidence type="ECO:0000256" key="9">
    <source>
        <dbReference type="SAM" id="Phobius"/>
    </source>
</evidence>
<evidence type="ECO:0000256" key="7">
    <source>
        <dbReference type="ARBA" id="ARBA00023136"/>
    </source>
</evidence>
<evidence type="ECO:0000256" key="8">
    <source>
        <dbReference type="SAM" id="MobiDB-lite"/>
    </source>
</evidence>
<dbReference type="Pfam" id="PF03412">
    <property type="entry name" value="Peptidase_C39"/>
    <property type="match status" value="1"/>
</dbReference>
<protein>
    <recommendedName>
        <fullName evidence="15">Peptidase C39</fullName>
    </recommendedName>
</protein>
<dbReference type="PROSITE" id="PS50929">
    <property type="entry name" value="ABC_TM1F"/>
    <property type="match status" value="1"/>
</dbReference>
<feature type="transmembrane region" description="Helical" evidence="9">
    <location>
        <begin position="166"/>
        <end position="184"/>
    </location>
</feature>
<dbReference type="InterPro" id="IPR003439">
    <property type="entry name" value="ABC_transporter-like_ATP-bd"/>
</dbReference>
<dbReference type="Gene3D" id="1.20.1560.10">
    <property type="entry name" value="ABC transporter type 1, transmembrane domain"/>
    <property type="match status" value="1"/>
</dbReference>
<feature type="domain" description="Peptidase C39" evidence="12">
    <location>
        <begin position="12"/>
        <end position="135"/>
    </location>
</feature>
<evidence type="ECO:0000256" key="5">
    <source>
        <dbReference type="ARBA" id="ARBA00022840"/>
    </source>
</evidence>
<accession>A0ABN5LND3</accession>
<keyword evidence="14" id="KW-1185">Reference proteome</keyword>
<evidence type="ECO:0000259" key="10">
    <source>
        <dbReference type="PROSITE" id="PS50893"/>
    </source>
</evidence>
<dbReference type="Gene3D" id="3.40.50.300">
    <property type="entry name" value="P-loop containing nucleotide triphosphate hydrolases"/>
    <property type="match status" value="1"/>
</dbReference>
<feature type="transmembrane region" description="Helical" evidence="9">
    <location>
        <begin position="423"/>
        <end position="447"/>
    </location>
</feature>
<feature type="region of interest" description="Disordered" evidence="8">
    <location>
        <begin position="471"/>
        <end position="515"/>
    </location>
</feature>
<dbReference type="InterPro" id="IPR011527">
    <property type="entry name" value="ABC1_TM_dom"/>
</dbReference>
<dbReference type="Proteomes" id="UP000246099">
    <property type="component" value="Chromosome"/>
</dbReference>
<dbReference type="PANTHER" id="PTHR43394:SF1">
    <property type="entry name" value="ATP-BINDING CASSETTE SUB-FAMILY B MEMBER 10, MITOCHONDRIAL"/>
    <property type="match status" value="1"/>
</dbReference>
<dbReference type="SUPFAM" id="SSF52540">
    <property type="entry name" value="P-loop containing nucleoside triphosphate hydrolases"/>
    <property type="match status" value="1"/>
</dbReference>
<dbReference type="Pfam" id="PF00664">
    <property type="entry name" value="ABC_membrane"/>
    <property type="match status" value="1"/>
</dbReference>
<dbReference type="InterPro" id="IPR036640">
    <property type="entry name" value="ABC1_TM_sf"/>
</dbReference>
<name>A0ABN5LND3_9BACT</name>
<organism evidence="13 14">
    <name type="scientific">Chitinophaga alhagiae</name>
    <dbReference type="NCBI Taxonomy" id="2203219"/>
    <lineage>
        <taxon>Bacteria</taxon>
        <taxon>Pseudomonadati</taxon>
        <taxon>Bacteroidota</taxon>
        <taxon>Chitinophagia</taxon>
        <taxon>Chitinophagales</taxon>
        <taxon>Chitinophagaceae</taxon>
        <taxon>Chitinophaga</taxon>
    </lineage>
</organism>
<dbReference type="PROSITE" id="PS50893">
    <property type="entry name" value="ABC_TRANSPORTER_2"/>
    <property type="match status" value="1"/>
</dbReference>
<evidence type="ECO:0000259" key="12">
    <source>
        <dbReference type="PROSITE" id="PS50990"/>
    </source>
</evidence>
<dbReference type="Gene3D" id="3.90.70.10">
    <property type="entry name" value="Cysteine proteinases"/>
    <property type="match status" value="1"/>
</dbReference>
<dbReference type="SUPFAM" id="SSF90123">
    <property type="entry name" value="ABC transporter transmembrane region"/>
    <property type="match status" value="1"/>
</dbReference>
<keyword evidence="2 9" id="KW-0812">Transmembrane</keyword>
<evidence type="ECO:0000256" key="6">
    <source>
        <dbReference type="ARBA" id="ARBA00022989"/>
    </source>
</evidence>
<reference evidence="13 14" key="1">
    <citation type="submission" date="2018-05" db="EMBL/GenBank/DDBJ databases">
        <title>Chitinophaga sp. nov., isolated from rhizosphere soil of Alhagi.</title>
        <authorList>
            <person name="Liu Y."/>
        </authorList>
    </citation>
    <scope>NUCLEOTIDE SEQUENCE [LARGE SCALE GENOMIC DNA]</scope>
    <source>
        <strain evidence="13 14">T22</strain>
    </source>
</reference>
<evidence type="ECO:0000259" key="11">
    <source>
        <dbReference type="PROSITE" id="PS50929"/>
    </source>
</evidence>
<keyword evidence="6 9" id="KW-1133">Transmembrane helix</keyword>
<feature type="transmembrane region" description="Helical" evidence="9">
    <location>
        <begin position="277"/>
        <end position="299"/>
    </location>
</feature>
<dbReference type="InterPro" id="IPR003593">
    <property type="entry name" value="AAA+_ATPase"/>
</dbReference>
<dbReference type="PANTHER" id="PTHR43394">
    <property type="entry name" value="ATP-DEPENDENT PERMEASE MDL1, MITOCHONDRIAL"/>
    <property type="match status" value="1"/>
</dbReference>
<keyword evidence="3" id="KW-0547">Nucleotide-binding</keyword>
<evidence type="ECO:0000256" key="3">
    <source>
        <dbReference type="ARBA" id="ARBA00022741"/>
    </source>
</evidence>
<dbReference type="InterPro" id="IPR027417">
    <property type="entry name" value="P-loop_NTPase"/>
</dbReference>
<keyword evidence="7 9" id="KW-0472">Membrane</keyword>
<dbReference type="EMBL" id="CP029600">
    <property type="protein sequence ID" value="AWO00319.1"/>
    <property type="molecule type" value="Genomic_DNA"/>
</dbReference>
<dbReference type="CDD" id="cd18570">
    <property type="entry name" value="ABC_6TM_PCAT1_LagD_like"/>
    <property type="match status" value="1"/>
</dbReference>
<feature type="domain" description="ABC transmembrane type-1" evidence="11">
    <location>
        <begin position="168"/>
        <end position="449"/>
    </location>
</feature>
<dbReference type="InterPro" id="IPR017871">
    <property type="entry name" value="ABC_transporter-like_CS"/>
</dbReference>
<evidence type="ECO:0000256" key="4">
    <source>
        <dbReference type="ARBA" id="ARBA00022801"/>
    </source>
</evidence>
<sequence>MKKHIRRTFVRQQASSDCGVACLLSVVQYYGGSRELEQLRILSGTQVTGTTLLGLHHAATQCGMEAAGCKADMAALQAHGAPVILHVELEGAIQHYVVCYGFWQQKALVGDPQQGLRWMEPAALAAIWRSGVCLTLQPGASFEPDSRLRARKRRWFLQLLEEDKPVLLMAVAIGVAMAVLQMSMAVFSQKLIDEIIPRRQFDRFMLSMALLLVLLLVREGLQVLRQYALLKQSYQFNHRIIGSFYRRLLQLPQVFFDSRKIGDLTARLNDTARIQKVIGQLVGNTLIDLLLIAVSLAFITRYSPGAGLIAAAFIPLFTWLFYRYNRPVFGAQQAVLAGHAGCESNYISTLRGVQAIRNLRQQPTFENINKRYYGHYQDKVLTLGQLQVRLGFMANALGILFMLAVLVYTTWQVFEGRLKAGELVSVLGISGSILPCIANIAMVCISLNEAKVAFSRMFEFFAMPAEEEGVEGDWQQGEARGDSLRVQQRDDRQAVHDDSRYVQQRDDRQAVHDDSRYVQPHDDRQAAHVNPHPLPPPAAFHQITVKNLSFRYPGQRQLLRQVSFDVRKGEIIAVMGENGCGKSTISALLQRHYLPEEGQVLVNGVQPLQALPLEQWRGMAGVVPQQVHVFNGSVLENIAFEDAHARTPEVIAFLEAYGFIPFLEQLPQSYHSLVGEGGISLSGGQQQMIALARTLYRRPQFLVLDEATAAMDRQAETFVLELLLRLKKEMAVIFITHRLHVLKHIADRIYVLGGQTVTAAGSHAELLATDNLYSAYWGDLTREKMTFRS</sequence>
<dbReference type="RefSeq" id="WP_119075615.1">
    <property type="nucleotide sequence ID" value="NZ_CP029600.1"/>
</dbReference>
<dbReference type="PROSITE" id="PS00211">
    <property type="entry name" value="ABC_TRANSPORTER_1"/>
    <property type="match status" value="1"/>
</dbReference>
<evidence type="ECO:0000313" key="13">
    <source>
        <dbReference type="EMBL" id="AWO00319.1"/>
    </source>
</evidence>
<feature type="transmembrane region" description="Helical" evidence="9">
    <location>
        <begin position="390"/>
        <end position="411"/>
    </location>
</feature>
<evidence type="ECO:0008006" key="15">
    <source>
        <dbReference type="Google" id="ProtNLM"/>
    </source>
</evidence>
<dbReference type="PROSITE" id="PS50990">
    <property type="entry name" value="PEPTIDASE_C39"/>
    <property type="match status" value="1"/>
</dbReference>
<feature type="transmembrane region" description="Helical" evidence="9">
    <location>
        <begin position="204"/>
        <end position="221"/>
    </location>
</feature>
<gene>
    <name evidence="13" type="ORF">DLD77_00650</name>
</gene>
<proteinExistence type="predicted"/>
<evidence type="ECO:0000256" key="2">
    <source>
        <dbReference type="ARBA" id="ARBA00022692"/>
    </source>
</evidence>
<evidence type="ECO:0000256" key="1">
    <source>
        <dbReference type="ARBA" id="ARBA00004651"/>
    </source>
</evidence>